<comment type="caution">
    <text evidence="2">The sequence shown here is derived from an EMBL/GenBank/DDBJ whole genome shotgun (WGS) entry which is preliminary data.</text>
</comment>
<gene>
    <name evidence="2" type="ORF">QR685DRAFT_570292</name>
</gene>
<dbReference type="PANTHER" id="PTHR35910">
    <property type="entry name" value="2EXR DOMAIN-CONTAINING PROTEIN"/>
    <property type="match status" value="1"/>
</dbReference>
<reference evidence="2 3" key="1">
    <citation type="submission" date="2023-09" db="EMBL/GenBank/DDBJ databases">
        <title>Multi-omics analysis of a traditional fermented food reveals byproduct-associated fungal strains for waste-to-food upcycling.</title>
        <authorList>
            <consortium name="Lawrence Berkeley National Laboratory"/>
            <person name="Rekdal V.M."/>
            <person name="Villalobos-Escobedo J.M."/>
            <person name="Rodriguez-Valeron N."/>
            <person name="Garcia M.O."/>
            <person name="Vasquez D.P."/>
            <person name="Damayanti I."/>
            <person name="Sorensen P.M."/>
            <person name="Baidoo E.E."/>
            <person name="De Carvalho A.C."/>
            <person name="Riley R."/>
            <person name="Lipzen A."/>
            <person name="He G."/>
            <person name="Yan M."/>
            <person name="Haridas S."/>
            <person name="Daum C."/>
            <person name="Yoshinaga Y."/>
            <person name="Ng V."/>
            <person name="Grigoriev I.V."/>
            <person name="Munk R."/>
            <person name="Nuraida L."/>
            <person name="Wijaya C.H."/>
            <person name="Morales P.-C."/>
            <person name="Keasling J.D."/>
        </authorList>
    </citation>
    <scope>NUCLEOTIDE SEQUENCE [LARGE SCALE GENOMIC DNA]</scope>
    <source>
        <strain evidence="2 3">FGSC 2613</strain>
    </source>
</reference>
<sequence>MATTFHLFPFLPWELRARIWELTVEPRTVDVHATTYFPEPNEDPEEVYTRLISFTPVPATLQTCRESRNLGLYQKVLFEVEVVPEGGERRYIWLNFDLDMIDIGWADPHEFDSIAQFVKRLKLRTELFDGHMVASFNAFTNLTEARIFFYRDALRVWYTSFVFFKLSCDPGHIFLSDVKNDRTITAQELRDDYKRQRPGESVTQLPMSALFRQLFIPTLIAAADFLDVLR</sequence>
<dbReference type="InterPro" id="IPR045518">
    <property type="entry name" value="2EXR"/>
</dbReference>
<dbReference type="EMBL" id="JAVLET010000003">
    <property type="protein sequence ID" value="KAL0471508.1"/>
    <property type="molecule type" value="Genomic_DNA"/>
</dbReference>
<organism evidence="2 3">
    <name type="scientific">Neurospora intermedia</name>
    <dbReference type="NCBI Taxonomy" id="5142"/>
    <lineage>
        <taxon>Eukaryota</taxon>
        <taxon>Fungi</taxon>
        <taxon>Dikarya</taxon>
        <taxon>Ascomycota</taxon>
        <taxon>Pezizomycotina</taxon>
        <taxon>Sordariomycetes</taxon>
        <taxon>Sordariomycetidae</taxon>
        <taxon>Sordariales</taxon>
        <taxon>Sordariaceae</taxon>
        <taxon>Neurospora</taxon>
    </lineage>
</organism>
<name>A0ABR3DGW4_NEUIN</name>
<accession>A0ABR3DGW4</accession>
<dbReference type="Pfam" id="PF20150">
    <property type="entry name" value="2EXR"/>
    <property type="match status" value="1"/>
</dbReference>
<dbReference type="PANTHER" id="PTHR35910:SF1">
    <property type="entry name" value="2EXR DOMAIN-CONTAINING PROTEIN"/>
    <property type="match status" value="1"/>
</dbReference>
<dbReference type="Proteomes" id="UP001451303">
    <property type="component" value="Unassembled WGS sequence"/>
</dbReference>
<keyword evidence="3" id="KW-1185">Reference proteome</keyword>
<protein>
    <recommendedName>
        <fullName evidence="1">2EXR domain-containing protein</fullName>
    </recommendedName>
</protein>
<evidence type="ECO:0000313" key="3">
    <source>
        <dbReference type="Proteomes" id="UP001451303"/>
    </source>
</evidence>
<feature type="domain" description="2EXR" evidence="1">
    <location>
        <begin position="5"/>
        <end position="101"/>
    </location>
</feature>
<evidence type="ECO:0000259" key="1">
    <source>
        <dbReference type="Pfam" id="PF20150"/>
    </source>
</evidence>
<proteinExistence type="predicted"/>
<evidence type="ECO:0000313" key="2">
    <source>
        <dbReference type="EMBL" id="KAL0471508.1"/>
    </source>
</evidence>